<organism evidence="1">
    <name type="scientific">Arundo donax</name>
    <name type="common">Giant reed</name>
    <name type="synonym">Donax arundinaceus</name>
    <dbReference type="NCBI Taxonomy" id="35708"/>
    <lineage>
        <taxon>Eukaryota</taxon>
        <taxon>Viridiplantae</taxon>
        <taxon>Streptophyta</taxon>
        <taxon>Embryophyta</taxon>
        <taxon>Tracheophyta</taxon>
        <taxon>Spermatophyta</taxon>
        <taxon>Magnoliopsida</taxon>
        <taxon>Liliopsida</taxon>
        <taxon>Poales</taxon>
        <taxon>Poaceae</taxon>
        <taxon>PACMAD clade</taxon>
        <taxon>Arundinoideae</taxon>
        <taxon>Arundineae</taxon>
        <taxon>Arundo</taxon>
    </lineage>
</organism>
<name>A0A0A9HR74_ARUDO</name>
<protein>
    <submittedName>
        <fullName evidence="1">Uncharacterized protein</fullName>
    </submittedName>
</protein>
<reference evidence="1" key="2">
    <citation type="journal article" date="2015" name="Data Brief">
        <title>Shoot transcriptome of the giant reed, Arundo donax.</title>
        <authorList>
            <person name="Barrero R.A."/>
            <person name="Guerrero F.D."/>
            <person name="Moolhuijzen P."/>
            <person name="Goolsby J.A."/>
            <person name="Tidwell J."/>
            <person name="Bellgard S.E."/>
            <person name="Bellgard M.I."/>
        </authorList>
    </citation>
    <scope>NUCLEOTIDE SEQUENCE</scope>
    <source>
        <tissue evidence="1">Shoot tissue taken approximately 20 cm above the soil surface</tissue>
    </source>
</reference>
<accession>A0A0A9HR74</accession>
<evidence type="ECO:0000313" key="1">
    <source>
        <dbReference type="EMBL" id="JAE38344.1"/>
    </source>
</evidence>
<proteinExistence type="predicted"/>
<dbReference type="EMBL" id="GBRH01159552">
    <property type="protein sequence ID" value="JAE38344.1"/>
    <property type="molecule type" value="Transcribed_RNA"/>
</dbReference>
<reference evidence="1" key="1">
    <citation type="submission" date="2014-09" db="EMBL/GenBank/DDBJ databases">
        <authorList>
            <person name="Magalhaes I.L.F."/>
            <person name="Oliveira U."/>
            <person name="Santos F.R."/>
            <person name="Vidigal T.H.D.A."/>
            <person name="Brescovit A.D."/>
            <person name="Santos A.J."/>
        </authorList>
    </citation>
    <scope>NUCLEOTIDE SEQUENCE</scope>
    <source>
        <tissue evidence="1">Shoot tissue taken approximately 20 cm above the soil surface</tissue>
    </source>
</reference>
<sequence length="77" mass="8803">MLNEDNMTCPVLLLKTPFFYVDGWLNNFLVIASPSIWFPFTYLVQPLHCSVLLTHSICGFGKLYLLHVLGMAKDHDC</sequence>
<dbReference type="AlphaFoldDB" id="A0A0A9HR74"/>